<dbReference type="Gene3D" id="3.30.428.10">
    <property type="entry name" value="HIT-like"/>
    <property type="match status" value="1"/>
</dbReference>
<dbReference type="RefSeq" id="WP_187749952.1">
    <property type="nucleotide sequence ID" value="NZ_CP060828.1"/>
</dbReference>
<feature type="active site" description="Tele-AMP-histidine intermediate" evidence="1">
    <location>
        <position position="99"/>
    </location>
</feature>
<dbReference type="Pfam" id="PF01230">
    <property type="entry name" value="HIT"/>
    <property type="match status" value="1"/>
</dbReference>
<dbReference type="KEGG" id="sroi:IAG44_28615"/>
<evidence type="ECO:0000256" key="2">
    <source>
        <dbReference type="PIRSR" id="PIRSR601310-3"/>
    </source>
</evidence>
<dbReference type="InterPro" id="IPR036265">
    <property type="entry name" value="HIT-like_sf"/>
</dbReference>
<name>A0A7H0IJP1_9ACTN</name>
<keyword evidence="6" id="KW-1185">Reference proteome</keyword>
<proteinExistence type="predicted"/>
<accession>A0A7H0IJP1</accession>
<dbReference type="GO" id="GO:0003824">
    <property type="term" value="F:catalytic activity"/>
    <property type="evidence" value="ECO:0007669"/>
    <property type="project" value="InterPro"/>
</dbReference>
<dbReference type="InterPro" id="IPR001310">
    <property type="entry name" value="Histidine_triad_HIT"/>
</dbReference>
<sequence length="147" mass="15867">MPTCVFCAIAAGTAPARIVYEDARTLAFLPRRPATVGHTLLVPRVHVRDLWDLPAPEAHHLTTALLTLAPAVRRAFSPDGLNVVNSAGAAATQTVFHLHVHLVPRWHGDTFGPLWPPPSDRPVPPDDVADRIRTEVARADFRGADGG</sequence>
<feature type="short sequence motif" description="Histidine triad motif" evidence="2 3">
    <location>
        <begin position="97"/>
        <end position="101"/>
    </location>
</feature>
<protein>
    <submittedName>
        <fullName evidence="5">HIT domain-containing protein</fullName>
    </submittedName>
</protein>
<dbReference type="SUPFAM" id="SSF54197">
    <property type="entry name" value="HIT-like"/>
    <property type="match status" value="1"/>
</dbReference>
<organism evidence="5 6">
    <name type="scientific">Streptomyces roseirectus</name>
    <dbReference type="NCBI Taxonomy" id="2768066"/>
    <lineage>
        <taxon>Bacteria</taxon>
        <taxon>Bacillati</taxon>
        <taxon>Actinomycetota</taxon>
        <taxon>Actinomycetes</taxon>
        <taxon>Kitasatosporales</taxon>
        <taxon>Streptomycetaceae</taxon>
        <taxon>Streptomyces</taxon>
    </lineage>
</organism>
<reference evidence="5 6" key="1">
    <citation type="submission" date="2020-08" db="EMBL/GenBank/DDBJ databases">
        <title>A novel species.</title>
        <authorList>
            <person name="Gao J."/>
        </authorList>
    </citation>
    <scope>NUCLEOTIDE SEQUENCE [LARGE SCALE GENOMIC DNA]</scope>
    <source>
        <strain evidence="5 6">CRXT-G-22</strain>
    </source>
</reference>
<evidence type="ECO:0000313" key="5">
    <source>
        <dbReference type="EMBL" id="QNP73007.1"/>
    </source>
</evidence>
<dbReference type="PROSITE" id="PS51084">
    <property type="entry name" value="HIT_2"/>
    <property type="match status" value="1"/>
</dbReference>
<dbReference type="AlphaFoldDB" id="A0A7H0IJP1"/>
<dbReference type="EMBL" id="CP060828">
    <property type="protein sequence ID" value="QNP73007.1"/>
    <property type="molecule type" value="Genomic_DNA"/>
</dbReference>
<evidence type="ECO:0000256" key="1">
    <source>
        <dbReference type="PIRSR" id="PIRSR601310-1"/>
    </source>
</evidence>
<dbReference type="InterPro" id="IPR011146">
    <property type="entry name" value="HIT-like"/>
</dbReference>
<gene>
    <name evidence="5" type="ORF">IAG44_28615</name>
</gene>
<dbReference type="PANTHER" id="PTHR46648">
    <property type="entry name" value="HIT FAMILY PROTEIN 1"/>
    <property type="match status" value="1"/>
</dbReference>
<evidence type="ECO:0000259" key="4">
    <source>
        <dbReference type="PROSITE" id="PS51084"/>
    </source>
</evidence>
<feature type="domain" description="HIT" evidence="4">
    <location>
        <begin position="5"/>
        <end position="112"/>
    </location>
</feature>
<dbReference type="PANTHER" id="PTHR46648:SF1">
    <property type="entry name" value="ADENOSINE 5'-MONOPHOSPHORAMIDASE HNT1"/>
    <property type="match status" value="1"/>
</dbReference>
<evidence type="ECO:0000256" key="3">
    <source>
        <dbReference type="PROSITE-ProRule" id="PRU00464"/>
    </source>
</evidence>
<dbReference type="PRINTS" id="PR00332">
    <property type="entry name" value="HISTRIAD"/>
</dbReference>
<evidence type="ECO:0000313" key="6">
    <source>
        <dbReference type="Proteomes" id="UP000516052"/>
    </source>
</evidence>
<dbReference type="GO" id="GO:0009117">
    <property type="term" value="P:nucleotide metabolic process"/>
    <property type="evidence" value="ECO:0007669"/>
    <property type="project" value="TreeGrafter"/>
</dbReference>
<dbReference type="Proteomes" id="UP000516052">
    <property type="component" value="Chromosome"/>
</dbReference>